<evidence type="ECO:0000256" key="14">
    <source>
        <dbReference type="SAM" id="MobiDB-lite"/>
    </source>
</evidence>
<evidence type="ECO:0000256" key="13">
    <source>
        <dbReference type="RuleBase" id="RU361207"/>
    </source>
</evidence>
<dbReference type="EMBL" id="NHRY01000236">
    <property type="protein sequence ID" value="PPQ28886.1"/>
    <property type="molecule type" value="Genomic_DNA"/>
</dbReference>
<dbReference type="InterPro" id="IPR011837">
    <property type="entry name" value="Glycogen_debranch_GlgX"/>
</dbReference>
<dbReference type="Gene3D" id="2.60.40.10">
    <property type="entry name" value="Immunoglobulins"/>
    <property type="match status" value="1"/>
</dbReference>
<comment type="similarity">
    <text evidence="3">Belongs to the glycosyl hydrolase 13 family.</text>
</comment>
<evidence type="ECO:0000256" key="12">
    <source>
        <dbReference type="ARBA" id="ARBA00031501"/>
    </source>
</evidence>
<keyword evidence="10 16" id="KW-0326">Glycosidase</keyword>
<dbReference type="NCBIfam" id="TIGR02100">
    <property type="entry name" value="glgX_debranch"/>
    <property type="match status" value="1"/>
</dbReference>
<feature type="region of interest" description="Disordered" evidence="14">
    <location>
        <begin position="458"/>
        <end position="480"/>
    </location>
</feature>
<dbReference type="Proteomes" id="UP000239724">
    <property type="component" value="Unassembled WGS sequence"/>
</dbReference>
<sequence length="1338" mass="143266">MTSLGLGSPEPPGVSVAGDGINVAVVAPHAEAIAISLFDAQDNETARLRLPERTGPVFHGHIPGVPAGTRYGLRAYGPWDPGNGHRFNPAKLLIDPWATAIDRPVRLHPLLFDVPAPRPDDTAPLMPKAIVQPPPVLAAAARPAFDWDRQVIYELHVRGFSMTHTDIPPAIRGTFAALGHPASIAHLTRLGVTAVELMPCAAWTDERHLPALNLTNYWGYNPVAFLAPDPRLAPGGWAEIRAAVDALHAAGIAVILDVVLNHSGESDELGPTLSLRGLDNATYYRLAADRSRYVNDAGCGNVLAMERAIVTRLGTDALRTWALYGGIDGFRLDLAVALGRRDDGFDPDAPFLAAVEQDPVLSRCALIAEPWDVGAGGHQLGAFPPRWGEWNDHFRDTVRRFWRGDPGMLGDFTTRVAGSADIFAGAHRPLTRSINFAVAHDGFPLADLVAFTRKRNEANGENNRDGSDNNLSWNNGVEGPSDDPAVVAARARDARALLATLLLARGTPMLSLGDELGRTQHGNNNAYAQDNAKSWIDWATADDSLIGFTARLIALRQSLAPLFSGQALTGTATDDTGLPDVAWLGTDGHALDLADWNRADNRTLVAALYAEGARAVLVFHADAAATTITLPPPRPGYGWQRVLDSTGTEPADSLAIPARSVTVFQEDGKTAARRHEGVAEADLDKLAGLAGIDPIWWDIDGGYHKVSADTKRRLLAAMRLPAETPGDLSDSLARLLRDRDAPLPPVVVGRADQGITVGLGTPRPAWITLLREDGSRERFPSRDAAVVLPPQPLGRHRLLNEDRPDQICHLIVAPDACYLPPALRDGERRFGIAAHLYSLRSRGDQGVGDFTTLRRLASVAAGAGASMVGLNPLHALFPHDRSRASPYHPSDRRFLDPIYIDVSGLPGGAGLPSAPGPVDYPAVWERKRAVLQAAFRPMGLDTLPAALKRFATFEAIAETLGSAAWQSWPETLRHPTAAGIADFVGKHGELVQFHAFLQTMADAQLAEAAASAARDGLSLGFYRDLAVGAAPDGAEAWAAQDTLMRGVSVGAPPDPFSANGQVWMLPPPDPVAMQRDGYAAFNELLVANMRHAGALRIDHVMGLRRLFVVPDGASPADGAYVIYPLQDLLAQVALQSQFARCLVVGEDLGTVPEGMPATLAACNILSYSVLWFERRDGQIRPPPDWRRLAAACVSTHDLPTLAGWWQGADISEKHGLGLLDDAAAEQARIARAAEKTELIAQLQAEALLEEDVAVTAPMPAAVARAVHAFVSATPALLMLVQADDLAGELEAVNLPGTDRERPNWRRRLNPDVEDLCGTPLARAILSALQARAHSGGSS</sequence>
<organism evidence="16 17">
    <name type="scientific">Rhodopila globiformis</name>
    <name type="common">Rhodopseudomonas globiformis</name>
    <dbReference type="NCBI Taxonomy" id="1071"/>
    <lineage>
        <taxon>Bacteria</taxon>
        <taxon>Pseudomonadati</taxon>
        <taxon>Pseudomonadota</taxon>
        <taxon>Alphaproteobacteria</taxon>
        <taxon>Acetobacterales</taxon>
        <taxon>Acetobacteraceae</taxon>
        <taxon>Rhodopila</taxon>
    </lineage>
</organism>
<dbReference type="PANTHER" id="PTHR43002">
    <property type="entry name" value="GLYCOGEN DEBRANCHING ENZYME"/>
    <property type="match status" value="1"/>
</dbReference>
<dbReference type="CDD" id="cd11326">
    <property type="entry name" value="AmyAc_Glg_debranch"/>
    <property type="match status" value="1"/>
</dbReference>
<dbReference type="SUPFAM" id="SSF81296">
    <property type="entry name" value="E set domains"/>
    <property type="match status" value="1"/>
</dbReference>
<dbReference type="OrthoDB" id="3236218at2"/>
<evidence type="ECO:0000256" key="5">
    <source>
        <dbReference type="ARBA" id="ARBA00020295"/>
    </source>
</evidence>
<evidence type="ECO:0000256" key="11">
    <source>
        <dbReference type="ARBA" id="ARBA00031423"/>
    </source>
</evidence>
<dbReference type="InterPro" id="IPR017853">
    <property type="entry name" value="GH"/>
</dbReference>
<evidence type="ECO:0000256" key="1">
    <source>
        <dbReference type="ARBA" id="ARBA00000439"/>
    </source>
</evidence>
<keyword evidence="9 13" id="KW-0119">Carbohydrate metabolism</keyword>
<dbReference type="GO" id="GO:0004135">
    <property type="term" value="F:amylo-alpha-1,6-glucosidase activity"/>
    <property type="evidence" value="ECO:0007669"/>
    <property type="project" value="InterPro"/>
</dbReference>
<comment type="similarity">
    <text evidence="2 13">Belongs to the disproportionating enzyme family.</text>
</comment>
<keyword evidence="8 16" id="KW-0378">Hydrolase</keyword>
<dbReference type="Pfam" id="PF02446">
    <property type="entry name" value="Glyco_hydro_77"/>
    <property type="match status" value="1"/>
</dbReference>
<evidence type="ECO:0000256" key="2">
    <source>
        <dbReference type="ARBA" id="ARBA00005684"/>
    </source>
</evidence>
<evidence type="ECO:0000256" key="9">
    <source>
        <dbReference type="ARBA" id="ARBA00023277"/>
    </source>
</evidence>
<reference evidence="16 17" key="1">
    <citation type="journal article" date="2018" name="Arch. Microbiol.">
        <title>New insights into the metabolic potential of the phototrophic purple bacterium Rhodopila globiformis DSM 161(T) from its draft genome sequence and evidence for a vanadium-dependent nitrogenase.</title>
        <authorList>
            <person name="Imhoff J.F."/>
            <person name="Rahn T."/>
            <person name="Kunzel S."/>
            <person name="Neulinger S.C."/>
        </authorList>
    </citation>
    <scope>NUCLEOTIDE SEQUENCE [LARGE SCALE GENOMIC DNA]</scope>
    <source>
        <strain evidence="16 17">DSM 161</strain>
    </source>
</reference>
<dbReference type="SUPFAM" id="SSF51011">
    <property type="entry name" value="Glycosyl hydrolase domain"/>
    <property type="match status" value="1"/>
</dbReference>
<name>A0A2S6N2R8_RHOGL</name>
<evidence type="ECO:0000256" key="10">
    <source>
        <dbReference type="ARBA" id="ARBA00023295"/>
    </source>
</evidence>
<evidence type="ECO:0000256" key="4">
    <source>
        <dbReference type="ARBA" id="ARBA00012560"/>
    </source>
</evidence>
<dbReference type="CDD" id="cd02856">
    <property type="entry name" value="E_set_GDE_Isoamylase_N"/>
    <property type="match status" value="1"/>
</dbReference>
<keyword evidence="6 13" id="KW-0328">Glycosyltransferase</keyword>
<comment type="caution">
    <text evidence="16">The sequence shown here is derived from an EMBL/GenBank/DDBJ whole genome shotgun (WGS) entry which is preliminary data.</text>
</comment>
<dbReference type="Gene3D" id="3.20.20.80">
    <property type="entry name" value="Glycosidases"/>
    <property type="match status" value="2"/>
</dbReference>
<dbReference type="SUPFAM" id="SSF51445">
    <property type="entry name" value="(Trans)glycosidases"/>
    <property type="match status" value="2"/>
</dbReference>
<dbReference type="GO" id="GO:0004134">
    <property type="term" value="F:4-alpha-glucanotransferase activity"/>
    <property type="evidence" value="ECO:0007669"/>
    <property type="project" value="UniProtKB-EC"/>
</dbReference>
<dbReference type="InterPro" id="IPR044505">
    <property type="entry name" value="GlgX_Isoamylase_N_E_set"/>
</dbReference>
<feature type="compositionally biased region" description="Basic and acidic residues" evidence="14">
    <location>
        <begin position="458"/>
        <end position="467"/>
    </location>
</feature>
<keyword evidence="17" id="KW-1185">Reference proteome</keyword>
<dbReference type="InterPro" id="IPR004193">
    <property type="entry name" value="Glyco_hydro_13_N"/>
</dbReference>
<evidence type="ECO:0000256" key="8">
    <source>
        <dbReference type="ARBA" id="ARBA00022801"/>
    </source>
</evidence>
<evidence type="ECO:0000313" key="16">
    <source>
        <dbReference type="EMBL" id="PPQ28886.1"/>
    </source>
</evidence>
<feature type="domain" description="Glycosyl hydrolase family 13 catalytic" evidence="15">
    <location>
        <begin position="154"/>
        <end position="556"/>
    </location>
</feature>
<dbReference type="Gene3D" id="2.60.40.1180">
    <property type="entry name" value="Golgi alpha-mannosidase II"/>
    <property type="match status" value="1"/>
</dbReference>
<comment type="catalytic activity">
    <reaction evidence="1 13">
        <text>Transfers a segment of a (1-&gt;4)-alpha-D-glucan to a new position in an acceptor, which may be glucose or a (1-&gt;4)-alpha-D-glucan.</text>
        <dbReference type="EC" id="2.4.1.25"/>
    </reaction>
</comment>
<evidence type="ECO:0000256" key="6">
    <source>
        <dbReference type="ARBA" id="ARBA00022676"/>
    </source>
</evidence>
<gene>
    <name evidence="16" type="ORF">CCS01_23195</name>
</gene>
<dbReference type="InterPro" id="IPR013780">
    <property type="entry name" value="Glyco_hydro_b"/>
</dbReference>
<dbReference type="InterPro" id="IPR003385">
    <property type="entry name" value="Glyco_hydro_77"/>
</dbReference>
<dbReference type="InterPro" id="IPR013783">
    <property type="entry name" value="Ig-like_fold"/>
</dbReference>
<evidence type="ECO:0000259" key="15">
    <source>
        <dbReference type="SMART" id="SM00642"/>
    </source>
</evidence>
<protein>
    <recommendedName>
        <fullName evidence="5 13">4-alpha-glucanotransferase</fullName>
        <ecNumber evidence="4 13">2.4.1.25</ecNumber>
    </recommendedName>
    <alternativeName>
        <fullName evidence="11 13">Amylomaltase</fullName>
    </alternativeName>
    <alternativeName>
        <fullName evidence="12 13">Disproportionating enzyme</fullName>
    </alternativeName>
</protein>
<proteinExistence type="inferred from homology"/>
<keyword evidence="7 13" id="KW-0808">Transferase</keyword>
<evidence type="ECO:0000256" key="3">
    <source>
        <dbReference type="ARBA" id="ARBA00008061"/>
    </source>
</evidence>
<dbReference type="NCBIfam" id="TIGR00217">
    <property type="entry name" value="malQ"/>
    <property type="match status" value="1"/>
</dbReference>
<dbReference type="EC" id="2.4.1.25" evidence="4 13"/>
<evidence type="ECO:0000256" key="7">
    <source>
        <dbReference type="ARBA" id="ARBA00022679"/>
    </source>
</evidence>
<evidence type="ECO:0000313" key="17">
    <source>
        <dbReference type="Proteomes" id="UP000239724"/>
    </source>
</evidence>
<dbReference type="RefSeq" id="WP_104521194.1">
    <property type="nucleotide sequence ID" value="NZ_NHRY01000236.1"/>
</dbReference>
<dbReference type="GO" id="GO:0005980">
    <property type="term" value="P:glycogen catabolic process"/>
    <property type="evidence" value="ECO:0007669"/>
    <property type="project" value="InterPro"/>
</dbReference>
<dbReference type="InterPro" id="IPR014756">
    <property type="entry name" value="Ig_E-set"/>
</dbReference>
<accession>A0A2S6N2R8</accession>
<dbReference type="SMART" id="SM00642">
    <property type="entry name" value="Aamy"/>
    <property type="match status" value="1"/>
</dbReference>
<dbReference type="InterPro" id="IPR006047">
    <property type="entry name" value="GH13_cat_dom"/>
</dbReference>
<dbReference type="Pfam" id="PF02922">
    <property type="entry name" value="CBM_48"/>
    <property type="match status" value="1"/>
</dbReference>